<evidence type="ECO:0000313" key="4">
    <source>
        <dbReference type="EMBL" id="TDG13332.1"/>
    </source>
</evidence>
<keyword evidence="3" id="KW-0732">Signal</keyword>
<evidence type="ECO:0000313" key="5">
    <source>
        <dbReference type="Proteomes" id="UP000295554"/>
    </source>
</evidence>
<organism evidence="4 5">
    <name type="scientific">Seongchinamella unica</name>
    <dbReference type="NCBI Taxonomy" id="2547392"/>
    <lineage>
        <taxon>Bacteria</taxon>
        <taxon>Pseudomonadati</taxon>
        <taxon>Pseudomonadota</taxon>
        <taxon>Gammaproteobacteria</taxon>
        <taxon>Cellvibrionales</taxon>
        <taxon>Halieaceae</taxon>
        <taxon>Seongchinamella</taxon>
    </lineage>
</organism>
<dbReference type="Proteomes" id="UP000295554">
    <property type="component" value="Unassembled WGS sequence"/>
</dbReference>
<feature type="chain" id="PRO_5020917796" description="N-acetylneuraminate epimerase" evidence="3">
    <location>
        <begin position="22"/>
        <end position="412"/>
    </location>
</feature>
<keyword evidence="5" id="KW-1185">Reference proteome</keyword>
<dbReference type="Pfam" id="PF24681">
    <property type="entry name" value="Kelch_KLHDC2_KLHL20_DRC7"/>
    <property type="match status" value="1"/>
</dbReference>
<dbReference type="PANTHER" id="PTHR24412:SF488">
    <property type="entry name" value="KELCH-LIKE PROTEIN 24"/>
    <property type="match status" value="1"/>
</dbReference>
<evidence type="ECO:0000256" key="3">
    <source>
        <dbReference type="SAM" id="SignalP"/>
    </source>
</evidence>
<dbReference type="EMBL" id="SMSE01000002">
    <property type="protein sequence ID" value="TDG13332.1"/>
    <property type="molecule type" value="Genomic_DNA"/>
</dbReference>
<dbReference type="AlphaFoldDB" id="A0A4R5LR66"/>
<dbReference type="OrthoDB" id="5741703at2"/>
<dbReference type="InterPro" id="IPR006652">
    <property type="entry name" value="Kelch_1"/>
</dbReference>
<reference evidence="4 5" key="1">
    <citation type="submission" date="2019-03" db="EMBL/GenBank/DDBJ databases">
        <title>Seongchinamella monodicae gen. nov., sp. nov., a novel member of the Gammaproteobacteria isolated from a tidal mudflat of beach.</title>
        <authorList>
            <person name="Yang H.G."/>
            <person name="Kang J.W."/>
            <person name="Lee S.D."/>
        </authorList>
    </citation>
    <scope>NUCLEOTIDE SEQUENCE [LARGE SCALE GENOMIC DNA]</scope>
    <source>
        <strain evidence="4 5">GH4-78</strain>
    </source>
</reference>
<evidence type="ECO:0000256" key="2">
    <source>
        <dbReference type="ARBA" id="ARBA00022737"/>
    </source>
</evidence>
<keyword evidence="2" id="KW-0677">Repeat</keyword>
<protein>
    <recommendedName>
        <fullName evidence="6">N-acetylneuraminate epimerase</fullName>
    </recommendedName>
</protein>
<dbReference type="SUPFAM" id="SSF50965">
    <property type="entry name" value="Galactose oxidase, central domain"/>
    <property type="match status" value="1"/>
</dbReference>
<keyword evidence="1" id="KW-0880">Kelch repeat</keyword>
<name>A0A4R5LR66_9GAMM</name>
<dbReference type="InterPro" id="IPR015915">
    <property type="entry name" value="Kelch-typ_b-propeller"/>
</dbReference>
<gene>
    <name evidence="4" type="ORF">E2F43_07250</name>
</gene>
<evidence type="ECO:0000256" key="1">
    <source>
        <dbReference type="ARBA" id="ARBA00022441"/>
    </source>
</evidence>
<dbReference type="InterPro" id="IPR011043">
    <property type="entry name" value="Gal_Oxase/kelch_b-propeller"/>
</dbReference>
<dbReference type="SMART" id="SM00612">
    <property type="entry name" value="Kelch"/>
    <property type="match status" value="5"/>
</dbReference>
<evidence type="ECO:0008006" key="6">
    <source>
        <dbReference type="Google" id="ProtNLM"/>
    </source>
</evidence>
<feature type="signal peptide" evidence="3">
    <location>
        <begin position="1"/>
        <end position="21"/>
    </location>
</feature>
<dbReference type="PANTHER" id="PTHR24412">
    <property type="entry name" value="KELCH PROTEIN"/>
    <property type="match status" value="1"/>
</dbReference>
<sequence>MRTLCCLVMVTVLLSITGCKIVITVPDDGTVETSSGDYFCPSGETCVVEVTDTFFDQEFIAVPSDGSVFVAWRRVDRGFCGGRAQSCRLSTAAFEGNDDLLAILASDERYYLSPLFAEPDSYRSGQDMPVGGAVRASCTVNGKLYVFGGGWETGSPLDSTQEYDPVTDTWRRRANMPTPRAWATASAFKGECYVMGGSAGGQVEAVVEAYNPRTNSWRSRARLPEGRFSASSVTLGKRIYMIGGSGGDRLSPFAPAEASVFIYNPARNRWSAGAEMPTARRRMGVGTVDGLIYAVGGANRMGGFEFSDTVERYDPVADEWQTLDPAPAAFTSAAVVALNDYLYVFGGFAPQPLTRSFRYDPAANRWRRIADLPEARGDTVAEKISGQIIIAGGRAPDHQGTPIAATEVYTPQ</sequence>
<accession>A0A4R5LR66</accession>
<dbReference type="Pfam" id="PF01344">
    <property type="entry name" value="Kelch_1"/>
    <property type="match status" value="1"/>
</dbReference>
<dbReference type="PROSITE" id="PS51257">
    <property type="entry name" value="PROKAR_LIPOPROTEIN"/>
    <property type="match status" value="1"/>
</dbReference>
<comment type="caution">
    <text evidence="4">The sequence shown here is derived from an EMBL/GenBank/DDBJ whole genome shotgun (WGS) entry which is preliminary data.</text>
</comment>
<dbReference type="RefSeq" id="WP_133211208.1">
    <property type="nucleotide sequence ID" value="NZ_SMSE01000002.1"/>
</dbReference>
<proteinExistence type="predicted"/>
<dbReference type="Gene3D" id="2.120.10.80">
    <property type="entry name" value="Kelch-type beta propeller"/>
    <property type="match status" value="2"/>
</dbReference>